<gene>
    <name evidence="2" type="ORF">SAMN04488040_3367</name>
</gene>
<name>A0A1I6VJI7_9RHOB</name>
<feature type="compositionally biased region" description="Pro residues" evidence="1">
    <location>
        <begin position="16"/>
        <end position="28"/>
    </location>
</feature>
<dbReference type="RefSeq" id="WP_139226520.1">
    <property type="nucleotide sequence ID" value="NZ_FPAJ01000007.1"/>
</dbReference>
<organism evidence="2 3">
    <name type="scientific">Sulfitobacter marinus</name>
    <dbReference type="NCBI Taxonomy" id="394264"/>
    <lineage>
        <taxon>Bacteria</taxon>
        <taxon>Pseudomonadati</taxon>
        <taxon>Pseudomonadota</taxon>
        <taxon>Alphaproteobacteria</taxon>
        <taxon>Rhodobacterales</taxon>
        <taxon>Roseobacteraceae</taxon>
        <taxon>Sulfitobacter</taxon>
    </lineage>
</organism>
<evidence type="ECO:0000313" key="3">
    <source>
        <dbReference type="Proteomes" id="UP000199239"/>
    </source>
</evidence>
<protein>
    <submittedName>
        <fullName evidence="2">Uncharacterized protein</fullName>
    </submittedName>
</protein>
<evidence type="ECO:0000313" key="2">
    <source>
        <dbReference type="EMBL" id="SFT13817.1"/>
    </source>
</evidence>
<sequence length="83" mass="9323">MTTSCLTRRPVRKPQQQPPAPKYAPPAQPELWTQDLSAAQNLMRSRQYSQALVLAAALKRLYGDRRELTQMITACRSHLSASA</sequence>
<dbReference type="STRING" id="394264.SAMN04488040_3367"/>
<accession>A0A1I6VJI7</accession>
<reference evidence="3" key="1">
    <citation type="submission" date="2016-10" db="EMBL/GenBank/DDBJ databases">
        <authorList>
            <person name="Varghese N."/>
            <person name="Submissions S."/>
        </authorList>
    </citation>
    <scope>NUCLEOTIDE SEQUENCE [LARGE SCALE GENOMIC DNA]</scope>
    <source>
        <strain evidence="3">DSM 23422</strain>
    </source>
</reference>
<evidence type="ECO:0000256" key="1">
    <source>
        <dbReference type="SAM" id="MobiDB-lite"/>
    </source>
</evidence>
<dbReference type="AlphaFoldDB" id="A0A1I6VJI7"/>
<dbReference type="EMBL" id="FPAJ01000007">
    <property type="protein sequence ID" value="SFT13817.1"/>
    <property type="molecule type" value="Genomic_DNA"/>
</dbReference>
<keyword evidence="3" id="KW-1185">Reference proteome</keyword>
<feature type="region of interest" description="Disordered" evidence="1">
    <location>
        <begin position="1"/>
        <end position="28"/>
    </location>
</feature>
<dbReference type="OrthoDB" id="7725177at2"/>
<dbReference type="Proteomes" id="UP000199239">
    <property type="component" value="Unassembled WGS sequence"/>
</dbReference>
<proteinExistence type="predicted"/>